<evidence type="ECO:0000259" key="3">
    <source>
        <dbReference type="Pfam" id="PF13505"/>
    </source>
</evidence>
<dbReference type="InterPro" id="IPR027385">
    <property type="entry name" value="Beta-barrel_OMP"/>
</dbReference>
<comment type="caution">
    <text evidence="4">The sequence shown here is derived from an EMBL/GenBank/DDBJ whole genome shotgun (WGS) entry which is preliminary data.</text>
</comment>
<dbReference type="Gene3D" id="2.40.160.20">
    <property type="match status" value="1"/>
</dbReference>
<name>A0A0W1ALV9_9GAMM</name>
<evidence type="ECO:0000313" key="4">
    <source>
        <dbReference type="EMBL" id="KTD82147.1"/>
    </source>
</evidence>
<evidence type="ECO:0000256" key="1">
    <source>
        <dbReference type="ARBA" id="ARBA00022729"/>
    </source>
</evidence>
<evidence type="ECO:0000256" key="2">
    <source>
        <dbReference type="SAM" id="SignalP"/>
    </source>
</evidence>
<proteinExistence type="predicted"/>
<organism evidence="4 5">
    <name type="scientific">Legionella worsleiensis</name>
    <dbReference type="NCBI Taxonomy" id="45076"/>
    <lineage>
        <taxon>Bacteria</taxon>
        <taxon>Pseudomonadati</taxon>
        <taxon>Pseudomonadota</taxon>
        <taxon>Gammaproteobacteria</taxon>
        <taxon>Legionellales</taxon>
        <taxon>Legionellaceae</taxon>
        <taxon>Legionella</taxon>
    </lineage>
</organism>
<feature type="chain" id="PRO_5006919935" evidence="2">
    <location>
        <begin position="19"/>
        <end position="213"/>
    </location>
</feature>
<dbReference type="SUPFAM" id="SSF56925">
    <property type="entry name" value="OMPA-like"/>
    <property type="match status" value="1"/>
</dbReference>
<sequence length="213" mass="23378">MRISLISAALLASSLASAATPVDGWYSSVFGGYTYLPGNINNYSDLYIHRGQASYNNGYNVGGRIGYQSNPLRYEVEYTYLRGNLQKFDINYINQLDVSGYSSGNLLMANIYYDFPEMLPAISPYLGLGIGYAYLQASLASSGPVTPSFFSISDSAFAYQGTLGITYNFAENYAVNLAYRYVATDTPASFGTNFQAHLASVGAVYRFDQVNYK</sequence>
<accession>A0A0W1ALV9</accession>
<keyword evidence="1 2" id="KW-0732">Signal</keyword>
<dbReference type="Proteomes" id="UP000054662">
    <property type="component" value="Unassembled WGS sequence"/>
</dbReference>
<evidence type="ECO:0000313" key="5">
    <source>
        <dbReference type="Proteomes" id="UP000054662"/>
    </source>
</evidence>
<feature type="signal peptide" evidence="2">
    <location>
        <begin position="1"/>
        <end position="18"/>
    </location>
</feature>
<gene>
    <name evidence="4" type="ORF">Lwor_0067</name>
</gene>
<dbReference type="AlphaFoldDB" id="A0A0W1ALV9"/>
<dbReference type="OrthoDB" id="5653282at2"/>
<protein>
    <submittedName>
        <fullName evidence="4">Opacity protein-like surface antigen</fullName>
    </submittedName>
</protein>
<dbReference type="RefSeq" id="WP_058491675.1">
    <property type="nucleotide sequence ID" value="NZ_CBCRUR010000013.1"/>
</dbReference>
<dbReference type="InterPro" id="IPR011250">
    <property type="entry name" value="OMP/PagP_B-barrel"/>
</dbReference>
<keyword evidence="5" id="KW-1185">Reference proteome</keyword>
<feature type="domain" description="Outer membrane protein beta-barrel" evidence="3">
    <location>
        <begin position="8"/>
        <end position="207"/>
    </location>
</feature>
<dbReference type="EMBL" id="LNZC01000001">
    <property type="protein sequence ID" value="KTD82147.1"/>
    <property type="molecule type" value="Genomic_DNA"/>
</dbReference>
<dbReference type="PATRIC" id="fig|45076.6.peg.69"/>
<dbReference type="STRING" id="45076.Lwor_0067"/>
<reference evidence="4 5" key="1">
    <citation type="submission" date="2015-11" db="EMBL/GenBank/DDBJ databases">
        <title>Genomic analysis of 38 Legionella species identifies large and diverse effector repertoires.</title>
        <authorList>
            <person name="Burstein D."/>
            <person name="Amaro F."/>
            <person name="Zusman T."/>
            <person name="Lifshitz Z."/>
            <person name="Cohen O."/>
            <person name="Gilbert J.A."/>
            <person name="Pupko T."/>
            <person name="Shuman H.A."/>
            <person name="Segal G."/>
        </authorList>
    </citation>
    <scope>NUCLEOTIDE SEQUENCE [LARGE SCALE GENOMIC DNA]</scope>
    <source>
        <strain evidence="4 5">ATCC 49508</strain>
    </source>
</reference>
<dbReference type="Pfam" id="PF13505">
    <property type="entry name" value="OMP_b-brl"/>
    <property type="match status" value="1"/>
</dbReference>